<dbReference type="SUPFAM" id="SSF52922">
    <property type="entry name" value="TK C-terminal domain-like"/>
    <property type="match status" value="1"/>
</dbReference>
<dbReference type="FunFam" id="3.40.50.920:FF:000001">
    <property type="entry name" value="Pyruvate dehydrogenase E1 beta subunit"/>
    <property type="match status" value="1"/>
</dbReference>
<gene>
    <name evidence="5" type="ORF">AMD02_15505</name>
</gene>
<evidence type="ECO:0000256" key="3">
    <source>
        <dbReference type="ARBA" id="ARBA00023052"/>
    </source>
</evidence>
<dbReference type="InterPro" id="IPR029061">
    <property type="entry name" value="THDP-binding"/>
</dbReference>
<dbReference type="GO" id="GO:0016491">
    <property type="term" value="F:oxidoreductase activity"/>
    <property type="evidence" value="ECO:0007669"/>
    <property type="project" value="UniProtKB-KW"/>
</dbReference>
<dbReference type="Gene3D" id="3.40.50.970">
    <property type="match status" value="1"/>
</dbReference>
<dbReference type="Pfam" id="PF02780">
    <property type="entry name" value="Transketolase_C"/>
    <property type="match status" value="1"/>
</dbReference>
<sequence length="328" mass="36029">MGSQQQTMLQAINQTLDDLLATNDDVMLLGEDIGINGGVFRATDGLYEKYGKDRVVDTPLAESGIIGSAIGLAMNGKRPIVEIQFLAFIYPGFEQLISHAARMRYRTRGQYNVPMVIRTPYGAGIRGPELHSESVEAFFAHTPGLKVVAPSNPYDAKGLLTAATSDPDPVIFLEDTKLYRAFKEDVPNTLYEIPLGQAKVVQEGEDVTVIAWGGMVREALQAAKEAEKAHGWSCEIIDLRTIAPIDRETIIESVKKTGRAIIIHEAHKTAGLGGEITALINEEALIYLKAPVKRIAGFDIPVPQFLSENQYLPTIERMFRGIEETVSF</sequence>
<dbReference type="PANTHER" id="PTHR43257:SF2">
    <property type="entry name" value="PYRUVATE DEHYDROGENASE E1 COMPONENT SUBUNIT BETA"/>
    <property type="match status" value="1"/>
</dbReference>
<dbReference type="OMA" id="LPLDTCF"/>
<dbReference type="InterPro" id="IPR005475">
    <property type="entry name" value="Transketolase-like_Pyr-bd"/>
</dbReference>
<evidence type="ECO:0000259" key="4">
    <source>
        <dbReference type="SMART" id="SM00861"/>
    </source>
</evidence>
<evidence type="ECO:0000256" key="2">
    <source>
        <dbReference type="ARBA" id="ARBA00023002"/>
    </source>
</evidence>
<feature type="domain" description="Transketolase-like pyrimidine-binding" evidence="4">
    <location>
        <begin position="6"/>
        <end position="181"/>
    </location>
</feature>
<dbReference type="Gene3D" id="3.40.50.920">
    <property type="match status" value="1"/>
</dbReference>
<dbReference type="RefSeq" id="WP_010896396.1">
    <property type="nucleotide sequence ID" value="NZ_CP040441.1"/>
</dbReference>
<dbReference type="InterPro" id="IPR033248">
    <property type="entry name" value="Transketolase_C"/>
</dbReference>
<dbReference type="PATRIC" id="fig|136160.3.peg.4041"/>
<reference evidence="5" key="1">
    <citation type="submission" date="2015-08" db="EMBL/GenBank/DDBJ databases">
        <title>Complete DNA Sequence of Pseudomonas syringae pv. actinidiae, the Causal Agent of Kiwifruit Canker Disease.</title>
        <authorList>
            <person name="Rikkerink E.H.A."/>
            <person name="Fineran P.C."/>
        </authorList>
    </citation>
    <scope>NUCLEOTIDE SEQUENCE</scope>
    <source>
        <strain evidence="5">DSM 13666</strain>
    </source>
</reference>
<dbReference type="PANTHER" id="PTHR43257">
    <property type="entry name" value="PYRUVATE DEHYDROGENASE E1 COMPONENT BETA SUBUNIT"/>
    <property type="match status" value="1"/>
</dbReference>
<comment type="caution">
    <text evidence="5">The sequence shown here is derived from an EMBL/GenBank/DDBJ whole genome shotgun (WGS) entry which is preliminary data.</text>
</comment>
<dbReference type="GeneID" id="87595757"/>
<evidence type="ECO:0000256" key="1">
    <source>
        <dbReference type="ARBA" id="ARBA00001964"/>
    </source>
</evidence>
<name>A0A0M0KE05_ALKHA</name>
<evidence type="ECO:0000313" key="5">
    <source>
        <dbReference type="EMBL" id="KOO36817.1"/>
    </source>
</evidence>
<accession>A0A0M0KE05</accession>
<dbReference type="InterPro" id="IPR009014">
    <property type="entry name" value="Transketo_C/PFOR_II"/>
</dbReference>
<keyword evidence="3" id="KW-0786">Thiamine pyrophosphate</keyword>
<comment type="cofactor">
    <cofactor evidence="1">
        <name>thiamine diphosphate</name>
        <dbReference type="ChEBI" id="CHEBI:58937"/>
    </cofactor>
</comment>
<dbReference type="AlphaFoldDB" id="A0A0M0KE05"/>
<dbReference type="FunFam" id="3.40.50.970:FF:000001">
    <property type="entry name" value="Pyruvate dehydrogenase E1 beta subunit"/>
    <property type="match status" value="1"/>
</dbReference>
<dbReference type="EMBL" id="LILD01000003">
    <property type="protein sequence ID" value="KOO36817.1"/>
    <property type="molecule type" value="Genomic_DNA"/>
</dbReference>
<dbReference type="CDD" id="cd07036">
    <property type="entry name" value="TPP_PYR_E1-PDHc-beta_like"/>
    <property type="match status" value="1"/>
</dbReference>
<keyword evidence="2" id="KW-0560">Oxidoreductase</keyword>
<proteinExistence type="predicted"/>
<dbReference type="SMART" id="SM00861">
    <property type="entry name" value="Transket_pyr"/>
    <property type="match status" value="1"/>
</dbReference>
<organism evidence="5">
    <name type="scientific">Halalkalibacterium halodurans</name>
    <name type="common">Bacillus halodurans</name>
    <dbReference type="NCBI Taxonomy" id="86665"/>
    <lineage>
        <taxon>Bacteria</taxon>
        <taxon>Bacillati</taxon>
        <taxon>Bacillota</taxon>
        <taxon>Bacilli</taxon>
        <taxon>Bacillales</taxon>
        <taxon>Bacillaceae</taxon>
        <taxon>Halalkalibacterium (ex Joshi et al. 2022)</taxon>
    </lineage>
</organism>
<dbReference type="Pfam" id="PF02779">
    <property type="entry name" value="Transket_pyr"/>
    <property type="match status" value="1"/>
</dbReference>
<dbReference type="SUPFAM" id="SSF52518">
    <property type="entry name" value="Thiamin diphosphate-binding fold (THDP-binding)"/>
    <property type="match status" value="1"/>
</dbReference>
<protein>
    <submittedName>
        <fullName evidence="5">2-oxoisovalerate dehydrogenase</fullName>
    </submittedName>
</protein>